<name>A0AAX3ERL6_PAEUR</name>
<dbReference type="RefSeq" id="WP_069695459.1">
    <property type="nucleotide sequence ID" value="NZ_CP101182.1"/>
</dbReference>
<proteinExistence type="predicted"/>
<dbReference type="EMBL" id="CP101188">
    <property type="protein sequence ID" value="UYW00060.1"/>
    <property type="molecule type" value="Genomic_DNA"/>
</dbReference>
<keyword evidence="2" id="KW-0614">Plasmid</keyword>
<accession>A0AAX3ERL6</accession>
<reference evidence="2" key="1">
    <citation type="submission" date="2022-07" db="EMBL/GenBank/DDBJ databases">
        <authorList>
            <person name="Wu T."/>
        </authorList>
    </citation>
    <scope>NUCLEOTIDE SEQUENCE</scope>
    <source>
        <strain evidence="2">SD-1</strain>
        <plasmid evidence="2">unnamed3</plasmid>
    </source>
</reference>
<dbReference type="CDD" id="cd02042">
    <property type="entry name" value="ParAB_family"/>
    <property type="match status" value="1"/>
</dbReference>
<evidence type="ECO:0000313" key="3">
    <source>
        <dbReference type="Proteomes" id="UP001163293"/>
    </source>
</evidence>
<dbReference type="InterPro" id="IPR048089">
    <property type="entry name" value="McdA"/>
</dbReference>
<dbReference type="InterPro" id="IPR002586">
    <property type="entry name" value="CobQ/CobB/MinD/ParA_Nub-bd_dom"/>
</dbReference>
<dbReference type="InterPro" id="IPR027417">
    <property type="entry name" value="P-loop_NTPase"/>
</dbReference>
<dbReference type="Gene3D" id="3.40.50.300">
    <property type="entry name" value="P-loop containing nucleotide triphosphate hydrolases"/>
    <property type="match status" value="1"/>
</dbReference>
<geneLocation type="plasmid" evidence="2 3">
    <name>unnamed3</name>
</geneLocation>
<feature type="domain" description="CobQ/CobB/MinD/ParA nucleotide binding" evidence="1">
    <location>
        <begin position="4"/>
        <end position="175"/>
    </location>
</feature>
<dbReference type="NCBIfam" id="NF041546">
    <property type="entry name" value="ParA_partition"/>
    <property type="match status" value="1"/>
</dbReference>
<dbReference type="PIRSF" id="PIRSF009320">
    <property type="entry name" value="Nuc_binding_HP_1000"/>
    <property type="match status" value="1"/>
</dbReference>
<organism evidence="2 3">
    <name type="scientific">Paenarthrobacter ureafaciens</name>
    <dbReference type="NCBI Taxonomy" id="37931"/>
    <lineage>
        <taxon>Bacteria</taxon>
        <taxon>Bacillati</taxon>
        <taxon>Actinomycetota</taxon>
        <taxon>Actinomycetes</taxon>
        <taxon>Micrococcales</taxon>
        <taxon>Micrococcaceae</taxon>
        <taxon>Paenarthrobacter</taxon>
    </lineage>
</organism>
<sequence length="210" mass="22239">MKVIAVLNQKGGAGKTTIATHVATALRLAGHTVLLVDSDPQGSARDWAAAREDHPMPVVGMDRPTIERDLKSIAPVDFVIIDGAPQAADLAVSAIKASDFALIPVQPSPYDIWATSDLVDLVKQRIEITDGKLQAAFVVSRAITGTNIGKEVSGILEGYNLPVLQSRVHQRVDYPGTAAGGSTILEDFPGSPGAREIQELTNELLTLVSK</sequence>
<gene>
    <name evidence="2" type="ORF">NL394_23225</name>
</gene>
<protein>
    <submittedName>
        <fullName evidence="2">AAA family ATPase</fullName>
    </submittedName>
</protein>
<dbReference type="InterPro" id="IPR050678">
    <property type="entry name" value="DNA_Partitioning_ATPase"/>
</dbReference>
<evidence type="ECO:0000313" key="2">
    <source>
        <dbReference type="EMBL" id="UYW00060.1"/>
    </source>
</evidence>
<dbReference type="Pfam" id="PF01656">
    <property type="entry name" value="CbiA"/>
    <property type="match status" value="1"/>
</dbReference>
<dbReference type="PANTHER" id="PTHR13696:SF96">
    <property type="entry name" value="COBQ_COBB_MIND_PARA NUCLEOTIDE BINDING DOMAIN-CONTAINING PROTEIN"/>
    <property type="match status" value="1"/>
</dbReference>
<dbReference type="PANTHER" id="PTHR13696">
    <property type="entry name" value="P-LOOP CONTAINING NUCLEOSIDE TRIPHOSPHATE HYDROLASE"/>
    <property type="match status" value="1"/>
</dbReference>
<dbReference type="SUPFAM" id="SSF52540">
    <property type="entry name" value="P-loop containing nucleoside triphosphate hydrolases"/>
    <property type="match status" value="1"/>
</dbReference>
<dbReference type="Proteomes" id="UP001163293">
    <property type="component" value="Plasmid unnamed3"/>
</dbReference>
<evidence type="ECO:0000259" key="1">
    <source>
        <dbReference type="Pfam" id="PF01656"/>
    </source>
</evidence>
<keyword evidence="3" id="KW-1185">Reference proteome</keyword>
<dbReference type="AlphaFoldDB" id="A0AAX3ERL6"/>